<feature type="non-terminal residue" evidence="2">
    <location>
        <position position="1"/>
    </location>
</feature>
<keyword evidence="3" id="KW-1185">Reference proteome</keyword>
<reference evidence="2 3" key="1">
    <citation type="journal article" date="2023" name="Sci. Data">
        <title>Genome assembly of the Korean intertidal mud-creeper Batillaria attramentaria.</title>
        <authorList>
            <person name="Patra A.K."/>
            <person name="Ho P.T."/>
            <person name="Jun S."/>
            <person name="Lee S.J."/>
            <person name="Kim Y."/>
            <person name="Won Y.J."/>
        </authorList>
    </citation>
    <scope>NUCLEOTIDE SEQUENCE [LARGE SCALE GENOMIC DNA]</scope>
    <source>
        <strain evidence="2">Wonlab-2016</strain>
    </source>
</reference>
<feature type="compositionally biased region" description="Polar residues" evidence="1">
    <location>
        <begin position="130"/>
        <end position="139"/>
    </location>
</feature>
<organism evidence="2 3">
    <name type="scientific">Batillaria attramentaria</name>
    <dbReference type="NCBI Taxonomy" id="370345"/>
    <lineage>
        <taxon>Eukaryota</taxon>
        <taxon>Metazoa</taxon>
        <taxon>Spiralia</taxon>
        <taxon>Lophotrochozoa</taxon>
        <taxon>Mollusca</taxon>
        <taxon>Gastropoda</taxon>
        <taxon>Caenogastropoda</taxon>
        <taxon>Sorbeoconcha</taxon>
        <taxon>Cerithioidea</taxon>
        <taxon>Batillariidae</taxon>
        <taxon>Batillaria</taxon>
    </lineage>
</organism>
<feature type="compositionally biased region" description="Polar residues" evidence="1">
    <location>
        <begin position="84"/>
        <end position="111"/>
    </location>
</feature>
<dbReference type="AlphaFoldDB" id="A0ABD0K1R9"/>
<evidence type="ECO:0000313" key="2">
    <source>
        <dbReference type="EMBL" id="KAK7480793.1"/>
    </source>
</evidence>
<evidence type="ECO:0000256" key="1">
    <source>
        <dbReference type="SAM" id="MobiDB-lite"/>
    </source>
</evidence>
<comment type="caution">
    <text evidence="2">The sequence shown here is derived from an EMBL/GenBank/DDBJ whole genome shotgun (WGS) entry which is preliminary data.</text>
</comment>
<dbReference type="EMBL" id="JACVVK020000274">
    <property type="protein sequence ID" value="KAK7480793.1"/>
    <property type="molecule type" value="Genomic_DNA"/>
</dbReference>
<sequence>GQPFSRPSSVPPSFSHASSSVMPNFMTSYSSSLTSGTYTHASTAPSSSSTYSVASYPSVAADPGGPFSSGMSRDDLDIGRGTRYPSSRSASGNYSYVSNTSSIGDSKNSDSFMPEPKKRLFDTDDDFELSSPSKTTKML</sequence>
<feature type="region of interest" description="Disordered" evidence="1">
    <location>
        <begin position="1"/>
        <end position="139"/>
    </location>
</feature>
<dbReference type="Proteomes" id="UP001519460">
    <property type="component" value="Unassembled WGS sequence"/>
</dbReference>
<name>A0ABD0K1R9_9CAEN</name>
<protein>
    <submittedName>
        <fullName evidence="2">Uncharacterized protein</fullName>
    </submittedName>
</protein>
<feature type="compositionally biased region" description="Low complexity" evidence="1">
    <location>
        <begin position="1"/>
        <end position="61"/>
    </location>
</feature>
<gene>
    <name evidence="2" type="ORF">BaRGS_00027959</name>
</gene>
<accession>A0ABD0K1R9</accession>
<proteinExistence type="predicted"/>
<evidence type="ECO:0000313" key="3">
    <source>
        <dbReference type="Proteomes" id="UP001519460"/>
    </source>
</evidence>